<dbReference type="FunFam" id="1.10.8.270:FF:000004">
    <property type="entry name" value="TBC1 domain family, member 22B"/>
    <property type="match status" value="1"/>
</dbReference>
<organism evidence="4 5">
    <name type="scientific">Glycine soja</name>
    <name type="common">Wild soybean</name>
    <dbReference type="NCBI Taxonomy" id="3848"/>
    <lineage>
        <taxon>Eukaryota</taxon>
        <taxon>Viridiplantae</taxon>
        <taxon>Streptophyta</taxon>
        <taxon>Embryophyta</taxon>
        <taxon>Tracheophyta</taxon>
        <taxon>Spermatophyta</taxon>
        <taxon>Magnoliopsida</taxon>
        <taxon>eudicotyledons</taxon>
        <taxon>Gunneridae</taxon>
        <taxon>Pentapetalae</taxon>
        <taxon>rosids</taxon>
        <taxon>fabids</taxon>
        <taxon>Fabales</taxon>
        <taxon>Fabaceae</taxon>
        <taxon>Papilionoideae</taxon>
        <taxon>50 kb inversion clade</taxon>
        <taxon>NPAAA clade</taxon>
        <taxon>indigoferoid/millettioid clade</taxon>
        <taxon>Phaseoleae</taxon>
        <taxon>Glycine</taxon>
        <taxon>Glycine subgen. Soja</taxon>
    </lineage>
</organism>
<dbReference type="FunFam" id="1.10.10.750:FF:000007">
    <property type="entry name" value="TBC1 domain family member"/>
    <property type="match status" value="1"/>
</dbReference>
<protein>
    <submittedName>
        <fullName evidence="4">TBC1 domain family member 22B isoform A</fullName>
    </submittedName>
</protein>
<dbReference type="Proteomes" id="UP000289340">
    <property type="component" value="Chromosome 12"/>
</dbReference>
<evidence type="ECO:0000256" key="2">
    <source>
        <dbReference type="SAM" id="MobiDB-lite"/>
    </source>
</evidence>
<dbReference type="Gene3D" id="1.10.10.750">
    <property type="entry name" value="Ypt/Rab-GAP domain of gyp1p, domain 1"/>
    <property type="match status" value="1"/>
</dbReference>
<evidence type="ECO:0000256" key="1">
    <source>
        <dbReference type="ARBA" id="ARBA00022468"/>
    </source>
</evidence>
<sequence length="448" mass="51628">MNKRQEDVRNIATTLDSRFNQTLRNVQGLLKGRSIPGKILLSRRVDPPDNSNSKVSSPNYKRSFSHNDAGTSDHTSGAVEEEFQSTSKPISIANASKLKVSTSLGGSPPEEFRKSTMGARATDSARVMKFTKVLSGTVVILDKLRELAWSGVPDNMRPKVWRLLLGYAPPNSDRREGVLRRKRLEYLDCISQYYDIPDTERSDDEVNMLRQIGVDCPRTVPDVPFFQQQQVQKSLERILYAWAIRHPASGYVQGINDLVTPFLVVFLSEYFEGDINNWSMSDLSSDIISNIEADCYWCLSKLLDGMQDHYTFAQPGIQRLVFKLKELVRRIDEPVSRHIEDQGLEFLQFAFRWFNCLLIREIPFHLITRLWDTYLAEGDALPDFLVYIFASFLLTWSDKLQKLDFQELVMFLQHLPTENWTHQELEMVLSRAFMWHTMFNNSPSHLAS</sequence>
<dbReference type="Gene3D" id="1.10.8.270">
    <property type="entry name" value="putative rabgap domain of human tbc1 domain family member 14 like domains"/>
    <property type="match status" value="1"/>
</dbReference>
<dbReference type="InterPro" id="IPR000195">
    <property type="entry name" value="Rab-GAP-TBC_dom"/>
</dbReference>
<dbReference type="AlphaFoldDB" id="A0A445HL52"/>
<dbReference type="EMBL" id="QZWG01000012">
    <property type="protein sequence ID" value="RZB74332.1"/>
    <property type="molecule type" value="Genomic_DNA"/>
</dbReference>
<dbReference type="SUPFAM" id="SSF47923">
    <property type="entry name" value="Ypt/Rab-GAP domain of gyp1p"/>
    <property type="match status" value="2"/>
</dbReference>
<feature type="compositionally biased region" description="Polar residues" evidence="2">
    <location>
        <begin position="49"/>
        <end position="75"/>
    </location>
</feature>
<dbReference type="Gramene" id="XM_028338544.1">
    <property type="protein sequence ID" value="XP_028194345.1"/>
    <property type="gene ID" value="LOC114379811"/>
</dbReference>
<feature type="region of interest" description="Disordered" evidence="2">
    <location>
        <begin position="40"/>
        <end position="83"/>
    </location>
</feature>
<dbReference type="PROSITE" id="PS50086">
    <property type="entry name" value="TBC_RABGAP"/>
    <property type="match status" value="1"/>
</dbReference>
<dbReference type="PANTHER" id="PTHR22957">
    <property type="entry name" value="TBC1 DOMAIN FAMILY MEMBER GTPASE-ACTIVATING PROTEIN"/>
    <property type="match status" value="1"/>
</dbReference>
<keyword evidence="5" id="KW-1185">Reference proteome</keyword>
<dbReference type="GO" id="GO:0005096">
    <property type="term" value="F:GTPase activator activity"/>
    <property type="evidence" value="ECO:0007669"/>
    <property type="project" value="UniProtKB-KW"/>
</dbReference>
<dbReference type="PANTHER" id="PTHR22957:SF609">
    <property type="entry name" value="RAB-GTPASE-TBC DOMAIN-CONTAINING PROTEIN-RELATED"/>
    <property type="match status" value="1"/>
</dbReference>
<dbReference type="FunFam" id="1.10.472.80:FF:000041">
    <property type="entry name" value="TBC domain containing protein"/>
    <property type="match status" value="1"/>
</dbReference>
<name>A0A445HL52_GLYSO</name>
<evidence type="ECO:0000313" key="4">
    <source>
        <dbReference type="EMBL" id="RZB74332.1"/>
    </source>
</evidence>
<reference evidence="4 5" key="1">
    <citation type="submission" date="2018-09" db="EMBL/GenBank/DDBJ databases">
        <title>A high-quality reference genome of wild soybean provides a powerful tool to mine soybean genomes.</title>
        <authorList>
            <person name="Xie M."/>
            <person name="Chung C.Y.L."/>
            <person name="Li M.-W."/>
            <person name="Wong F.-L."/>
            <person name="Chan T.-F."/>
            <person name="Lam H.-M."/>
        </authorList>
    </citation>
    <scope>NUCLEOTIDE SEQUENCE [LARGE SCALE GENOMIC DNA]</scope>
    <source>
        <strain evidence="5">cv. W05</strain>
        <tissue evidence="4">Hypocotyl of etiolated seedlings</tissue>
    </source>
</reference>
<keyword evidence="1" id="KW-0343">GTPase activation</keyword>
<evidence type="ECO:0000313" key="5">
    <source>
        <dbReference type="Proteomes" id="UP000289340"/>
    </source>
</evidence>
<comment type="caution">
    <text evidence="4">The sequence shown here is derived from an EMBL/GenBank/DDBJ whole genome shotgun (WGS) entry which is preliminary data.</text>
</comment>
<proteinExistence type="predicted"/>
<dbReference type="SMART" id="SM00164">
    <property type="entry name" value="TBC"/>
    <property type="match status" value="1"/>
</dbReference>
<dbReference type="Pfam" id="PF00566">
    <property type="entry name" value="RabGAP-TBC"/>
    <property type="match status" value="1"/>
</dbReference>
<accession>A0A445HL52</accession>
<dbReference type="InterPro" id="IPR035969">
    <property type="entry name" value="Rab-GAP_TBC_sf"/>
</dbReference>
<gene>
    <name evidence="4" type="ORF">D0Y65_033404</name>
</gene>
<feature type="domain" description="Rab-GAP TBC" evidence="3">
    <location>
        <begin position="151"/>
        <end position="378"/>
    </location>
</feature>
<dbReference type="Gene3D" id="1.10.472.80">
    <property type="entry name" value="Ypt/Rab-GAP domain of gyp1p, domain 3"/>
    <property type="match status" value="1"/>
</dbReference>
<evidence type="ECO:0000259" key="3">
    <source>
        <dbReference type="PROSITE" id="PS50086"/>
    </source>
</evidence>